<sequence>MVKGKREQSRSLSLKDKKEYSDEDNLTSESEDEGYAMASGKNSRNLQKNEEDSVRQPRITESRLQRK</sequence>
<accession>A0ABQ5BSY9</accession>
<protein>
    <submittedName>
        <fullName evidence="2">Uncharacterized protein</fullName>
    </submittedName>
</protein>
<evidence type="ECO:0000313" key="2">
    <source>
        <dbReference type="EMBL" id="GJT16967.1"/>
    </source>
</evidence>
<organism evidence="2 3">
    <name type="scientific">Tanacetum coccineum</name>
    <dbReference type="NCBI Taxonomy" id="301880"/>
    <lineage>
        <taxon>Eukaryota</taxon>
        <taxon>Viridiplantae</taxon>
        <taxon>Streptophyta</taxon>
        <taxon>Embryophyta</taxon>
        <taxon>Tracheophyta</taxon>
        <taxon>Spermatophyta</taxon>
        <taxon>Magnoliopsida</taxon>
        <taxon>eudicotyledons</taxon>
        <taxon>Gunneridae</taxon>
        <taxon>Pentapetalae</taxon>
        <taxon>asterids</taxon>
        <taxon>campanulids</taxon>
        <taxon>Asterales</taxon>
        <taxon>Asteraceae</taxon>
        <taxon>Asteroideae</taxon>
        <taxon>Anthemideae</taxon>
        <taxon>Anthemidinae</taxon>
        <taxon>Tanacetum</taxon>
    </lineage>
</organism>
<dbReference type="EMBL" id="BQNB010013518">
    <property type="protein sequence ID" value="GJT16967.1"/>
    <property type="molecule type" value="Genomic_DNA"/>
</dbReference>
<dbReference type="Proteomes" id="UP001151760">
    <property type="component" value="Unassembled WGS sequence"/>
</dbReference>
<proteinExistence type="predicted"/>
<comment type="caution">
    <text evidence="2">The sequence shown here is derived from an EMBL/GenBank/DDBJ whole genome shotgun (WGS) entry which is preliminary data.</text>
</comment>
<feature type="compositionally biased region" description="Acidic residues" evidence="1">
    <location>
        <begin position="21"/>
        <end position="34"/>
    </location>
</feature>
<evidence type="ECO:0000313" key="3">
    <source>
        <dbReference type="Proteomes" id="UP001151760"/>
    </source>
</evidence>
<keyword evidence="3" id="KW-1185">Reference proteome</keyword>
<evidence type="ECO:0000256" key="1">
    <source>
        <dbReference type="SAM" id="MobiDB-lite"/>
    </source>
</evidence>
<feature type="compositionally biased region" description="Basic and acidic residues" evidence="1">
    <location>
        <begin position="47"/>
        <end position="67"/>
    </location>
</feature>
<name>A0ABQ5BSY9_9ASTR</name>
<reference evidence="2" key="2">
    <citation type="submission" date="2022-01" db="EMBL/GenBank/DDBJ databases">
        <authorList>
            <person name="Yamashiro T."/>
            <person name="Shiraishi A."/>
            <person name="Satake H."/>
            <person name="Nakayama K."/>
        </authorList>
    </citation>
    <scope>NUCLEOTIDE SEQUENCE</scope>
</reference>
<feature type="region of interest" description="Disordered" evidence="1">
    <location>
        <begin position="1"/>
        <end position="67"/>
    </location>
</feature>
<gene>
    <name evidence="2" type="ORF">Tco_0875673</name>
</gene>
<feature type="compositionally biased region" description="Basic and acidic residues" evidence="1">
    <location>
        <begin position="1"/>
        <end position="20"/>
    </location>
</feature>
<reference evidence="2" key="1">
    <citation type="journal article" date="2022" name="Int. J. Mol. Sci.">
        <title>Draft Genome of Tanacetum Coccineum: Genomic Comparison of Closely Related Tanacetum-Family Plants.</title>
        <authorList>
            <person name="Yamashiro T."/>
            <person name="Shiraishi A."/>
            <person name="Nakayama K."/>
            <person name="Satake H."/>
        </authorList>
    </citation>
    <scope>NUCLEOTIDE SEQUENCE</scope>
</reference>